<evidence type="ECO:0008006" key="3">
    <source>
        <dbReference type="Google" id="ProtNLM"/>
    </source>
</evidence>
<protein>
    <recommendedName>
        <fullName evidence="3">DUF1565 domain-containing protein</fullName>
    </recommendedName>
</protein>
<reference evidence="2" key="1">
    <citation type="journal article" date="2014" name="Front. Microbiol.">
        <title>High frequency of phylogenetically diverse reductive dehalogenase-homologous genes in deep subseafloor sedimentary metagenomes.</title>
        <authorList>
            <person name="Kawai M."/>
            <person name="Futagami T."/>
            <person name="Toyoda A."/>
            <person name="Takaki Y."/>
            <person name="Nishi S."/>
            <person name="Hori S."/>
            <person name="Arai W."/>
            <person name="Tsubouchi T."/>
            <person name="Morono Y."/>
            <person name="Uchiyama I."/>
            <person name="Ito T."/>
            <person name="Fujiyama A."/>
            <person name="Inagaki F."/>
            <person name="Takami H."/>
        </authorList>
    </citation>
    <scope>NUCLEOTIDE SEQUENCE</scope>
    <source>
        <strain evidence="2">Expedition CK06-06</strain>
    </source>
</reference>
<proteinExistence type="predicted"/>
<organism evidence="2">
    <name type="scientific">marine sediment metagenome</name>
    <dbReference type="NCBI Taxonomy" id="412755"/>
    <lineage>
        <taxon>unclassified sequences</taxon>
        <taxon>metagenomes</taxon>
        <taxon>ecological metagenomes</taxon>
    </lineage>
</organism>
<accession>X1MJ95</accession>
<dbReference type="Gene3D" id="2.160.20.10">
    <property type="entry name" value="Single-stranded right-handed beta-helix, Pectin lyase-like"/>
    <property type="match status" value="1"/>
</dbReference>
<evidence type="ECO:0000256" key="1">
    <source>
        <dbReference type="ARBA" id="ARBA00022737"/>
    </source>
</evidence>
<dbReference type="InterPro" id="IPR012334">
    <property type="entry name" value="Pectin_lyas_fold"/>
</dbReference>
<dbReference type="PANTHER" id="PTHR22990:SF15">
    <property type="entry name" value="F-BOX ONLY PROTEIN 10"/>
    <property type="match status" value="1"/>
</dbReference>
<dbReference type="InterPro" id="IPR022441">
    <property type="entry name" value="Para_beta_helix_rpt-2"/>
</dbReference>
<dbReference type="InterPro" id="IPR011050">
    <property type="entry name" value="Pectin_lyase_fold/virulence"/>
</dbReference>
<keyword evidence="1" id="KW-0677">Repeat</keyword>
<comment type="caution">
    <text evidence="2">The sequence shown here is derived from an EMBL/GenBank/DDBJ whole genome shotgun (WGS) entry which is preliminary data.</text>
</comment>
<sequence>MMDKIRQRVKSLYPQSKKLLSVQWSTQSNTPAPSIEKKKKKMEKKKKSRCRLALGVLGVGVLIFAVAAGAETINVPGNYDTIQAAIDAASSGDTINVAAGTYTENVEVNESVSIVGSGDDTIVKAADEQKSVIGITVDGVTISKLKVTGGKDGIYLDNSTDNTLTQNTCSSNSHNG</sequence>
<dbReference type="NCBIfam" id="TIGR03804">
    <property type="entry name" value="para_beta_helix"/>
    <property type="match status" value="1"/>
</dbReference>
<gene>
    <name evidence="2" type="ORF">S06H3_22475</name>
</gene>
<dbReference type="EMBL" id="BARV01012023">
    <property type="protein sequence ID" value="GAI14785.1"/>
    <property type="molecule type" value="Genomic_DNA"/>
</dbReference>
<feature type="non-terminal residue" evidence="2">
    <location>
        <position position="176"/>
    </location>
</feature>
<dbReference type="SUPFAM" id="SSF51126">
    <property type="entry name" value="Pectin lyase-like"/>
    <property type="match status" value="1"/>
</dbReference>
<dbReference type="PANTHER" id="PTHR22990">
    <property type="entry name" value="F-BOX ONLY PROTEIN"/>
    <property type="match status" value="1"/>
</dbReference>
<dbReference type="AlphaFoldDB" id="X1MJ95"/>
<evidence type="ECO:0000313" key="2">
    <source>
        <dbReference type="EMBL" id="GAI14785.1"/>
    </source>
</evidence>
<name>X1MJ95_9ZZZZ</name>
<dbReference type="InterPro" id="IPR051550">
    <property type="entry name" value="SCF-Subunits/Alg-Epimerases"/>
</dbReference>